<dbReference type="Gene3D" id="2.180.10.10">
    <property type="entry name" value="RHS repeat-associated core"/>
    <property type="match status" value="1"/>
</dbReference>
<name>A0ABW9RIC7_9BACT</name>
<organism evidence="2 3">
    <name type="scientific">Fulvivirga kasyanovii</name>
    <dbReference type="NCBI Taxonomy" id="396812"/>
    <lineage>
        <taxon>Bacteria</taxon>
        <taxon>Pseudomonadati</taxon>
        <taxon>Bacteroidota</taxon>
        <taxon>Cytophagia</taxon>
        <taxon>Cytophagales</taxon>
        <taxon>Fulvivirgaceae</taxon>
        <taxon>Fulvivirga</taxon>
    </lineage>
</organism>
<sequence>MEVFGYYEGGSGYSSTTTTTALISAVAGAFGGVNGGSGYEQATYDAFEGAYATPGGMAINGTADDKRPAAYLNYILFDEDMVYYQHGHAQISTAADMNHEKISINDIVAPKAGFVYVYVSNESVAANWTYFDDMKVVVTEGSVVQRDNFYPFGLQHSGGYQRITAKRNDFLYNGFELQKSLDWNVYDYQARYYDPVLGRFLNVDPAADLMRRHSPYNYAFDNPIRFIDPDGMVPEEVAKGPCGDKPCDDQTLASTIAVDLLETKHSLYNIVLAAVGSDTRAQFVETEDGYKTGFVESKQSTGEKWLSFGIDVVNVATFGKGGGVTGGILAKTPAKGAVDDVIETTIDASKKSGDGTLVRFGQEAETTEGLAEQAAKAEAHGFPHGVSTKKVEKLQKSDKI</sequence>
<feature type="compositionally biased region" description="Basic and acidic residues" evidence="1">
    <location>
        <begin position="389"/>
        <end position="400"/>
    </location>
</feature>
<proteinExistence type="predicted"/>
<gene>
    <name evidence="2" type="ORF">E1163_00605</name>
</gene>
<protein>
    <submittedName>
        <fullName evidence="2">RHS repeat-associated core domain-containing protein</fullName>
    </submittedName>
</protein>
<dbReference type="PANTHER" id="PTHR32305:SF15">
    <property type="entry name" value="PROTEIN RHSA-RELATED"/>
    <property type="match status" value="1"/>
</dbReference>
<reference evidence="2 3" key="1">
    <citation type="submission" date="2019-02" db="EMBL/GenBank/DDBJ databases">
        <authorList>
            <person name="Goldberg S.R."/>
            <person name="Haltli B.A."/>
            <person name="Correa H."/>
            <person name="Russell K.G."/>
        </authorList>
    </citation>
    <scope>NUCLEOTIDE SEQUENCE [LARGE SCALE GENOMIC DNA]</scope>
    <source>
        <strain evidence="2 3">JCM 16186</strain>
    </source>
</reference>
<keyword evidence="3" id="KW-1185">Reference proteome</keyword>
<dbReference type="Proteomes" id="UP000798808">
    <property type="component" value="Unassembled WGS sequence"/>
</dbReference>
<dbReference type="NCBIfam" id="TIGR03696">
    <property type="entry name" value="Rhs_assc_core"/>
    <property type="match status" value="1"/>
</dbReference>
<feature type="non-terminal residue" evidence="2">
    <location>
        <position position="400"/>
    </location>
</feature>
<evidence type="ECO:0000313" key="2">
    <source>
        <dbReference type="EMBL" id="MTI23441.1"/>
    </source>
</evidence>
<dbReference type="PANTHER" id="PTHR32305">
    <property type="match status" value="1"/>
</dbReference>
<feature type="region of interest" description="Disordered" evidence="1">
    <location>
        <begin position="378"/>
        <end position="400"/>
    </location>
</feature>
<evidence type="ECO:0000256" key="1">
    <source>
        <dbReference type="SAM" id="MobiDB-lite"/>
    </source>
</evidence>
<dbReference type="RefSeq" id="WP_185155896.1">
    <property type="nucleotide sequence ID" value="NZ_SMLW01000175.1"/>
</dbReference>
<comment type="caution">
    <text evidence="2">The sequence shown here is derived from an EMBL/GenBank/DDBJ whole genome shotgun (WGS) entry which is preliminary data.</text>
</comment>
<accession>A0ABW9RIC7</accession>
<evidence type="ECO:0000313" key="3">
    <source>
        <dbReference type="Proteomes" id="UP000798808"/>
    </source>
</evidence>
<dbReference type="InterPro" id="IPR022385">
    <property type="entry name" value="Rhs_assc_core"/>
</dbReference>
<dbReference type="InterPro" id="IPR050708">
    <property type="entry name" value="T6SS_VgrG/RHS"/>
</dbReference>
<dbReference type="EMBL" id="SMLW01000175">
    <property type="protein sequence ID" value="MTI23441.1"/>
    <property type="molecule type" value="Genomic_DNA"/>
</dbReference>